<evidence type="ECO:0000256" key="4">
    <source>
        <dbReference type="ARBA" id="ARBA00023239"/>
    </source>
</evidence>
<dbReference type="PANTHER" id="PTHR38042:SF1">
    <property type="entry name" value="UROPORPHYRINOGEN-III SYNTHASE, CHLOROPLASTIC"/>
    <property type="match status" value="1"/>
</dbReference>
<keyword evidence="4 9" id="KW-0456">Lyase</keyword>
<evidence type="ECO:0000256" key="2">
    <source>
        <dbReference type="ARBA" id="ARBA00008133"/>
    </source>
</evidence>
<accession>A0A1H3JE09</accession>
<evidence type="ECO:0000313" key="11">
    <source>
        <dbReference type="EMBL" id="SDY38142.1"/>
    </source>
</evidence>
<feature type="domain" description="Tetrapyrrole biosynthesis uroporphyrinogen III synthase" evidence="10">
    <location>
        <begin position="15"/>
        <end position="226"/>
    </location>
</feature>
<dbReference type="GO" id="GO:0006780">
    <property type="term" value="P:uroporphyrinogen III biosynthetic process"/>
    <property type="evidence" value="ECO:0007669"/>
    <property type="project" value="UniProtKB-UniRule"/>
</dbReference>
<dbReference type="SUPFAM" id="SSF69618">
    <property type="entry name" value="HemD-like"/>
    <property type="match status" value="1"/>
</dbReference>
<dbReference type="EC" id="4.2.1.75" evidence="3 9"/>
<evidence type="ECO:0000256" key="3">
    <source>
        <dbReference type="ARBA" id="ARBA00013109"/>
    </source>
</evidence>
<dbReference type="UniPathway" id="UPA00251">
    <property type="reaction ID" value="UER00320"/>
</dbReference>
<dbReference type="InterPro" id="IPR036108">
    <property type="entry name" value="4pyrrol_syn_uPrphyn_synt_sf"/>
</dbReference>
<protein>
    <recommendedName>
        <fullName evidence="7 9">Uroporphyrinogen-III synthase</fullName>
        <ecNumber evidence="3 9">4.2.1.75</ecNumber>
    </recommendedName>
</protein>
<dbReference type="Pfam" id="PF02602">
    <property type="entry name" value="HEM4"/>
    <property type="match status" value="1"/>
</dbReference>
<dbReference type="AlphaFoldDB" id="A0A1H3JE09"/>
<organism evidence="11 12">
    <name type="scientific">Acinetobacter kyonggiensis</name>
    <dbReference type="NCBI Taxonomy" id="595670"/>
    <lineage>
        <taxon>Bacteria</taxon>
        <taxon>Pseudomonadati</taxon>
        <taxon>Pseudomonadota</taxon>
        <taxon>Gammaproteobacteria</taxon>
        <taxon>Moraxellales</taxon>
        <taxon>Moraxellaceae</taxon>
        <taxon>Acinetobacter</taxon>
    </lineage>
</organism>
<dbReference type="PANTHER" id="PTHR38042">
    <property type="entry name" value="UROPORPHYRINOGEN-III SYNTHASE, CHLOROPLASTIC"/>
    <property type="match status" value="1"/>
</dbReference>
<dbReference type="EMBL" id="FNPK01000009">
    <property type="protein sequence ID" value="SDY38142.1"/>
    <property type="molecule type" value="Genomic_DNA"/>
</dbReference>
<evidence type="ECO:0000259" key="10">
    <source>
        <dbReference type="Pfam" id="PF02602"/>
    </source>
</evidence>
<dbReference type="Gene3D" id="3.40.50.10090">
    <property type="match status" value="2"/>
</dbReference>
<evidence type="ECO:0000256" key="6">
    <source>
        <dbReference type="ARBA" id="ARBA00037589"/>
    </source>
</evidence>
<evidence type="ECO:0000313" key="12">
    <source>
        <dbReference type="Proteomes" id="UP000199035"/>
    </source>
</evidence>
<proteinExistence type="inferred from homology"/>
<keyword evidence="5 9" id="KW-0627">Porphyrin biosynthesis</keyword>
<dbReference type="GO" id="GO:0006782">
    <property type="term" value="P:protoporphyrinogen IX biosynthetic process"/>
    <property type="evidence" value="ECO:0007669"/>
    <property type="project" value="UniProtKB-UniRule"/>
</dbReference>
<dbReference type="STRING" id="595670.SAMN05421643_1094"/>
<evidence type="ECO:0000256" key="1">
    <source>
        <dbReference type="ARBA" id="ARBA00004772"/>
    </source>
</evidence>
<dbReference type="RefSeq" id="WP_092689741.1">
    <property type="nucleotide sequence ID" value="NZ_FNPK01000009.1"/>
</dbReference>
<dbReference type="CDD" id="cd06578">
    <property type="entry name" value="HemD"/>
    <property type="match status" value="1"/>
</dbReference>
<evidence type="ECO:0000256" key="8">
    <source>
        <dbReference type="ARBA" id="ARBA00048617"/>
    </source>
</evidence>
<comment type="pathway">
    <text evidence="1 9">Porphyrin-containing compound metabolism; protoporphyrin-IX biosynthesis; coproporphyrinogen-III from 5-aminolevulinate: step 3/4.</text>
</comment>
<sequence length="259" mass="29063">MLFINTRPQDRAENLSHALRMAQIEVLDLPLLELVAQPWSDSLSDLYQRLPATQVIVVVSPTAVEIGMAYLSKASLSLEAIQHIQWIAVGDTTAQALAKYGITAEVPLVETSEGMLQLPILQTLSAGTGIAFWRGEGGRLFMMDHLKQQGIDILNFVLYQRRCPILTQQNFPHLLAKLAQEKQYYMVVSSEASWINWIDLMQAKDEIIAKGHYLVLGQRLYQVVSDYKKNHPACFNVTRLSDLKTDSILQQIAVVQGNT</sequence>
<evidence type="ECO:0000256" key="7">
    <source>
        <dbReference type="ARBA" id="ARBA00040167"/>
    </source>
</evidence>
<keyword evidence="12" id="KW-1185">Reference proteome</keyword>
<gene>
    <name evidence="11" type="ORF">SAMN05421643_1094</name>
</gene>
<comment type="similarity">
    <text evidence="2 9">Belongs to the uroporphyrinogen-III synthase family.</text>
</comment>
<dbReference type="Proteomes" id="UP000199035">
    <property type="component" value="Unassembled WGS sequence"/>
</dbReference>
<dbReference type="GO" id="GO:0004852">
    <property type="term" value="F:uroporphyrinogen-III synthase activity"/>
    <property type="evidence" value="ECO:0007669"/>
    <property type="project" value="UniProtKB-UniRule"/>
</dbReference>
<reference evidence="12" key="1">
    <citation type="submission" date="2016-10" db="EMBL/GenBank/DDBJ databases">
        <authorList>
            <person name="Varghese N."/>
            <person name="Submissions S."/>
        </authorList>
    </citation>
    <scope>NUCLEOTIDE SEQUENCE [LARGE SCALE GENOMIC DNA]</scope>
    <source>
        <strain evidence="12">ANC 5109</strain>
    </source>
</reference>
<evidence type="ECO:0000256" key="9">
    <source>
        <dbReference type="RuleBase" id="RU366031"/>
    </source>
</evidence>
<dbReference type="InterPro" id="IPR039793">
    <property type="entry name" value="UROS/Hem4"/>
</dbReference>
<comment type="catalytic activity">
    <reaction evidence="8 9">
        <text>hydroxymethylbilane = uroporphyrinogen III + H2O</text>
        <dbReference type="Rhea" id="RHEA:18965"/>
        <dbReference type="ChEBI" id="CHEBI:15377"/>
        <dbReference type="ChEBI" id="CHEBI:57308"/>
        <dbReference type="ChEBI" id="CHEBI:57845"/>
        <dbReference type="EC" id="4.2.1.75"/>
    </reaction>
</comment>
<name>A0A1H3JE09_9GAMM</name>
<dbReference type="InterPro" id="IPR003754">
    <property type="entry name" value="4pyrrol_synth_uPrphyn_synth"/>
</dbReference>
<comment type="function">
    <text evidence="6 9">Catalyzes cyclization of the linear tetrapyrrole, hydroxymethylbilane, to the macrocyclic uroporphyrinogen III.</text>
</comment>
<evidence type="ECO:0000256" key="5">
    <source>
        <dbReference type="ARBA" id="ARBA00023244"/>
    </source>
</evidence>